<dbReference type="Pfam" id="PF00535">
    <property type="entry name" value="Glycos_transf_2"/>
    <property type="match status" value="1"/>
</dbReference>
<proteinExistence type="inferred from homology"/>
<dbReference type="InterPro" id="IPR001173">
    <property type="entry name" value="Glyco_trans_2-like"/>
</dbReference>
<feature type="domain" description="Glycosyltransferase 2-like" evidence="2">
    <location>
        <begin position="262"/>
        <end position="385"/>
    </location>
</feature>
<sequence length="457" mass="49674">MLSPEQIIGAFNTILLRDPDGPEQIRWWQDHGINLRHLRDGLLESEEYRIMRDRERMAKTAASQSFETAHRLIEKHFGVVPEKASGSAPASRDIARALRGLVERSVPSLVLALGGETAEQYACFLASCAQSPTIVVSNATTGESPSGVVRVPVPDRMLLHILAGAEITPGLAVLRAVKPEEARTAYLSLPEVGAMICLPPFDAALRDALDGARALVWGDALHIDGHLLITKAVWPFCVDYPSAPEPATETFAGPTIALAAIVKNEERRIAKMLRSCAGLVSHVTLVDTGSTDGTLDQARAALGDMKVPYNIEHITFIDFAQARNAAIAAVPSSCAWILMLDADEFITPTDARRLAELTTSGDADAYALPRYNLCDELGTLGRYPDRQARFFRNAPDRLHFRNPVHEALITAGRLGFPQANMVAIGGSMGGPHIHHDAKMSVDVFAEKSSFYKRLSSQ</sequence>
<dbReference type="SUPFAM" id="SSF53448">
    <property type="entry name" value="Nucleotide-diphospho-sugar transferases"/>
    <property type="match status" value="1"/>
</dbReference>
<reference evidence="3" key="2">
    <citation type="submission" date="2021-08" db="EMBL/GenBank/DDBJ databases">
        <authorList>
            <person name="Tani A."/>
            <person name="Ola A."/>
            <person name="Ogura Y."/>
            <person name="Katsura K."/>
            <person name="Hayashi T."/>
        </authorList>
    </citation>
    <scope>NUCLEOTIDE SEQUENCE</scope>
    <source>
        <strain evidence="3">NBRC 15689</strain>
    </source>
</reference>
<protein>
    <recommendedName>
        <fullName evidence="2">Glycosyltransferase 2-like domain-containing protein</fullName>
    </recommendedName>
</protein>
<dbReference type="EMBL" id="BPQV01000007">
    <property type="protein sequence ID" value="GJE27724.1"/>
    <property type="molecule type" value="Genomic_DNA"/>
</dbReference>
<comment type="caution">
    <text evidence="3">The sequence shown here is derived from an EMBL/GenBank/DDBJ whole genome shotgun (WGS) entry which is preliminary data.</text>
</comment>
<dbReference type="InterPro" id="IPR029044">
    <property type="entry name" value="Nucleotide-diphossugar_trans"/>
</dbReference>
<dbReference type="Proteomes" id="UP001055156">
    <property type="component" value="Unassembled WGS sequence"/>
</dbReference>
<comment type="similarity">
    <text evidence="1">Belongs to the glycosyltransferase 2 family. WaaE/KdtX subfamily.</text>
</comment>
<dbReference type="RefSeq" id="WP_238311524.1">
    <property type="nucleotide sequence ID" value="NZ_BPQV01000007.1"/>
</dbReference>
<dbReference type="PANTHER" id="PTHR43630:SF2">
    <property type="entry name" value="GLYCOSYLTRANSFERASE"/>
    <property type="match status" value="1"/>
</dbReference>
<dbReference type="PANTHER" id="PTHR43630">
    <property type="entry name" value="POLY-BETA-1,6-N-ACETYL-D-GLUCOSAMINE SYNTHASE"/>
    <property type="match status" value="1"/>
</dbReference>
<dbReference type="Gene3D" id="3.90.550.10">
    <property type="entry name" value="Spore Coat Polysaccharide Biosynthesis Protein SpsA, Chain A"/>
    <property type="match status" value="1"/>
</dbReference>
<keyword evidence="4" id="KW-1185">Reference proteome</keyword>
<evidence type="ECO:0000259" key="2">
    <source>
        <dbReference type="Pfam" id="PF00535"/>
    </source>
</evidence>
<accession>A0ABQ4TAT2</accession>
<organism evidence="3 4">
    <name type="scientific">Methylobacterium organophilum</name>
    <dbReference type="NCBI Taxonomy" id="410"/>
    <lineage>
        <taxon>Bacteria</taxon>
        <taxon>Pseudomonadati</taxon>
        <taxon>Pseudomonadota</taxon>
        <taxon>Alphaproteobacteria</taxon>
        <taxon>Hyphomicrobiales</taxon>
        <taxon>Methylobacteriaceae</taxon>
        <taxon>Methylobacterium</taxon>
    </lineage>
</organism>
<evidence type="ECO:0000313" key="3">
    <source>
        <dbReference type="EMBL" id="GJE27724.1"/>
    </source>
</evidence>
<gene>
    <name evidence="3" type="ORF">LKMONMHP_2585</name>
</gene>
<name>A0ABQ4TAT2_METOR</name>
<evidence type="ECO:0000313" key="4">
    <source>
        <dbReference type="Proteomes" id="UP001055156"/>
    </source>
</evidence>
<reference evidence="3" key="1">
    <citation type="journal article" date="2021" name="Front. Microbiol.">
        <title>Comprehensive Comparative Genomics and Phenotyping of Methylobacterium Species.</title>
        <authorList>
            <person name="Alessa O."/>
            <person name="Ogura Y."/>
            <person name="Fujitani Y."/>
            <person name="Takami H."/>
            <person name="Hayashi T."/>
            <person name="Sahin N."/>
            <person name="Tani A."/>
        </authorList>
    </citation>
    <scope>NUCLEOTIDE SEQUENCE</scope>
    <source>
        <strain evidence="3">NBRC 15689</strain>
    </source>
</reference>
<evidence type="ECO:0000256" key="1">
    <source>
        <dbReference type="ARBA" id="ARBA00038494"/>
    </source>
</evidence>